<dbReference type="AlphaFoldDB" id="A0A5R9G785"/>
<name>A0A5R9G785_9BACL</name>
<dbReference type="EMBL" id="VCIW01000032">
    <property type="protein sequence ID" value="TLS48593.1"/>
    <property type="molecule type" value="Genomic_DNA"/>
</dbReference>
<comment type="caution">
    <text evidence="1">The sequence shown here is derived from an EMBL/GenBank/DDBJ whole genome shotgun (WGS) entry which is preliminary data.</text>
</comment>
<dbReference type="InterPro" id="IPR008764">
    <property type="entry name" value="Peptidase_U57"/>
</dbReference>
<keyword evidence="2" id="KW-1185">Reference proteome</keyword>
<gene>
    <name evidence="1" type="primary">yabG</name>
    <name evidence="1" type="ORF">FE782_29665</name>
</gene>
<dbReference type="Proteomes" id="UP000309676">
    <property type="component" value="Unassembled WGS sequence"/>
</dbReference>
<dbReference type="NCBIfam" id="TIGR02855">
    <property type="entry name" value="spore_yabG"/>
    <property type="match status" value="1"/>
</dbReference>
<accession>A0A5R9G785</accession>
<sequence length="270" mass="30066">MKIGDCVVRKSYGKDVLFRIQDLKDRQAVLKGVSYRLLADAPLDDLEPATEPMEEDVRGVSLLKQSRLRIAGLKRSAEPYFDVPGTILHLDGDRTYLRKSIAVYNELRIPAEGYHLQESDMAEALRQLLPAVQPDIVVITGHDAILKHRFDGDKQNIRNYKNSMHFVQAVRVARAYERNRDAMTIIAGACQSHFEALLQAGANFASSPSRILIHALDPVYIAAKSAFTPVKDTVNIYDVITHTVSGLKGLGGIETRGNYRMGLPRIGPEN</sequence>
<organism evidence="1 2">
    <name type="scientific">Paenibacillus antri</name>
    <dbReference type="NCBI Taxonomy" id="2582848"/>
    <lineage>
        <taxon>Bacteria</taxon>
        <taxon>Bacillati</taxon>
        <taxon>Bacillota</taxon>
        <taxon>Bacilli</taxon>
        <taxon>Bacillales</taxon>
        <taxon>Paenibacillaceae</taxon>
        <taxon>Paenibacillus</taxon>
    </lineage>
</organism>
<dbReference type="PIRSF" id="PIRSF011575">
    <property type="entry name" value="YabG"/>
    <property type="match status" value="1"/>
</dbReference>
<protein>
    <submittedName>
        <fullName evidence="1">Sporulation peptidase YabG</fullName>
    </submittedName>
</protein>
<dbReference type="RefSeq" id="WP_138197974.1">
    <property type="nucleotide sequence ID" value="NZ_VCIW01000032.1"/>
</dbReference>
<dbReference type="OrthoDB" id="9785306at2"/>
<reference evidence="1 2" key="1">
    <citation type="submission" date="2019-05" db="EMBL/GenBank/DDBJ databases">
        <authorList>
            <person name="Narsing Rao M.P."/>
            <person name="Li W.J."/>
        </authorList>
    </citation>
    <scope>NUCLEOTIDE SEQUENCE [LARGE SCALE GENOMIC DNA]</scope>
    <source>
        <strain evidence="1 2">SYSU_K30003</strain>
    </source>
</reference>
<evidence type="ECO:0000313" key="1">
    <source>
        <dbReference type="EMBL" id="TLS48593.1"/>
    </source>
</evidence>
<dbReference type="Pfam" id="PF05582">
    <property type="entry name" value="Peptidase_U57"/>
    <property type="match status" value="1"/>
</dbReference>
<evidence type="ECO:0000313" key="2">
    <source>
        <dbReference type="Proteomes" id="UP000309676"/>
    </source>
</evidence>
<proteinExistence type="predicted"/>